<comment type="caution">
    <text evidence="2">The sequence shown here is derived from an EMBL/GenBank/DDBJ whole genome shotgun (WGS) entry which is preliminary data.</text>
</comment>
<dbReference type="EMBL" id="QFFZ01000009">
    <property type="protein sequence ID" value="TEB12033.1"/>
    <property type="molecule type" value="Genomic_DNA"/>
</dbReference>
<keyword evidence="3" id="KW-1185">Reference proteome</keyword>
<protein>
    <submittedName>
        <fullName evidence="2">Uncharacterized protein</fullName>
    </submittedName>
</protein>
<proteinExistence type="predicted"/>
<feature type="coiled-coil region" evidence="1">
    <location>
        <begin position="3"/>
        <end position="53"/>
    </location>
</feature>
<reference evidence="2 3" key="1">
    <citation type="journal article" date="2018" name="Environ. Microbiol.">
        <title>Novel energy conservation strategies and behaviour of Pelotomaculum schinkii driving syntrophic propionate catabolism.</title>
        <authorList>
            <person name="Hidalgo-Ahumada C.A.P."/>
            <person name="Nobu M.K."/>
            <person name="Narihiro T."/>
            <person name="Tamaki H."/>
            <person name="Liu W.T."/>
            <person name="Kamagata Y."/>
            <person name="Stams A.J.M."/>
            <person name="Imachi H."/>
            <person name="Sousa D.Z."/>
        </authorList>
    </citation>
    <scope>NUCLEOTIDE SEQUENCE [LARGE SCALE GENOMIC DNA]</scope>
    <source>
        <strain evidence="2 3">MGP</strain>
    </source>
</reference>
<dbReference type="AlphaFoldDB" id="A0A4Y7RT17"/>
<dbReference type="Proteomes" id="UP000297597">
    <property type="component" value="Unassembled WGS sequence"/>
</dbReference>
<name>A0A4Y7RT17_9FIRM</name>
<keyword evidence="1" id="KW-0175">Coiled coil</keyword>
<evidence type="ECO:0000313" key="2">
    <source>
        <dbReference type="EMBL" id="TEB12033.1"/>
    </source>
</evidence>
<sequence length="55" mass="6504">MNRDELLEAMENTINDINQVKEKINQTGEPSILDQLRRKLKELVDQHFRLIDQLG</sequence>
<evidence type="ECO:0000313" key="3">
    <source>
        <dbReference type="Proteomes" id="UP000297597"/>
    </source>
</evidence>
<evidence type="ECO:0000256" key="1">
    <source>
        <dbReference type="SAM" id="Coils"/>
    </source>
</evidence>
<accession>A0A4Y7RT17</accession>
<gene>
    <name evidence="2" type="ORF">Pmgp_01189</name>
</gene>
<organism evidence="2 3">
    <name type="scientific">Pelotomaculum propionicicum</name>
    <dbReference type="NCBI Taxonomy" id="258475"/>
    <lineage>
        <taxon>Bacteria</taxon>
        <taxon>Bacillati</taxon>
        <taxon>Bacillota</taxon>
        <taxon>Clostridia</taxon>
        <taxon>Eubacteriales</taxon>
        <taxon>Desulfotomaculaceae</taxon>
        <taxon>Pelotomaculum</taxon>
    </lineage>
</organism>